<comment type="caution">
    <text evidence="5">The sequence shown here is derived from an EMBL/GenBank/DDBJ whole genome shotgun (WGS) entry which is preliminary data.</text>
</comment>
<feature type="domain" description="Response regulatory" evidence="3">
    <location>
        <begin position="2"/>
        <end position="116"/>
    </location>
</feature>
<proteinExistence type="predicted"/>
<dbReference type="InterPro" id="IPR007492">
    <property type="entry name" value="LytTR_DNA-bd_dom"/>
</dbReference>
<dbReference type="Pfam" id="PF04397">
    <property type="entry name" value="LytTR"/>
    <property type="match status" value="1"/>
</dbReference>
<reference evidence="5" key="2">
    <citation type="submission" date="2020-09" db="EMBL/GenBank/DDBJ databases">
        <authorList>
            <person name="Sun Q."/>
            <person name="Kim S."/>
        </authorList>
    </citation>
    <scope>NUCLEOTIDE SEQUENCE</scope>
    <source>
        <strain evidence="5">KCTC 22169</strain>
    </source>
</reference>
<dbReference type="AlphaFoldDB" id="A0A918N7N1"/>
<dbReference type="InterPro" id="IPR046947">
    <property type="entry name" value="LytR-like"/>
</dbReference>
<dbReference type="PROSITE" id="PS50930">
    <property type="entry name" value="HTH_LYTTR"/>
    <property type="match status" value="1"/>
</dbReference>
<dbReference type="InterPro" id="IPR001789">
    <property type="entry name" value="Sig_transdc_resp-reg_receiver"/>
</dbReference>
<evidence type="ECO:0000259" key="3">
    <source>
        <dbReference type="PROSITE" id="PS50110"/>
    </source>
</evidence>
<gene>
    <name evidence="5" type="primary">algR</name>
    <name evidence="5" type="ORF">GCM10007392_09390</name>
</gene>
<dbReference type="RefSeq" id="WP_189607337.1">
    <property type="nucleotide sequence ID" value="NZ_BMXR01000002.1"/>
</dbReference>
<accession>A0A918N7N1</accession>
<evidence type="ECO:0000313" key="5">
    <source>
        <dbReference type="EMBL" id="GGX44711.1"/>
    </source>
</evidence>
<keyword evidence="1" id="KW-0902">Two-component regulatory system</keyword>
<keyword evidence="6" id="KW-1185">Reference proteome</keyword>
<dbReference type="PANTHER" id="PTHR37299">
    <property type="entry name" value="TRANSCRIPTIONAL REGULATOR-RELATED"/>
    <property type="match status" value="1"/>
</dbReference>
<keyword evidence="2" id="KW-0597">Phosphoprotein</keyword>
<name>A0A918N7N1_9GAMM</name>
<dbReference type="Proteomes" id="UP000626148">
    <property type="component" value="Unassembled WGS sequence"/>
</dbReference>
<feature type="modified residue" description="4-aspartylphosphate" evidence="2">
    <location>
        <position position="53"/>
    </location>
</feature>
<dbReference type="SUPFAM" id="SSF52172">
    <property type="entry name" value="CheY-like"/>
    <property type="match status" value="1"/>
</dbReference>
<dbReference type="InterPro" id="IPR011006">
    <property type="entry name" value="CheY-like_superfamily"/>
</dbReference>
<dbReference type="Gene3D" id="2.40.50.1020">
    <property type="entry name" value="LytTr DNA-binding domain"/>
    <property type="match status" value="1"/>
</dbReference>
<dbReference type="Gene3D" id="3.40.50.2300">
    <property type="match status" value="1"/>
</dbReference>
<organism evidence="5 6">
    <name type="scientific">Saccharospirillum salsuginis</name>
    <dbReference type="NCBI Taxonomy" id="418750"/>
    <lineage>
        <taxon>Bacteria</taxon>
        <taxon>Pseudomonadati</taxon>
        <taxon>Pseudomonadota</taxon>
        <taxon>Gammaproteobacteria</taxon>
        <taxon>Oceanospirillales</taxon>
        <taxon>Saccharospirillaceae</taxon>
        <taxon>Saccharospirillum</taxon>
    </lineage>
</organism>
<dbReference type="PROSITE" id="PS50110">
    <property type="entry name" value="RESPONSE_REGULATORY"/>
    <property type="match status" value="1"/>
</dbReference>
<feature type="domain" description="HTH LytTR-type" evidence="4">
    <location>
        <begin position="135"/>
        <end position="239"/>
    </location>
</feature>
<dbReference type="SMART" id="SM00850">
    <property type="entry name" value="LytTR"/>
    <property type="match status" value="1"/>
</dbReference>
<dbReference type="PANTHER" id="PTHR37299:SF1">
    <property type="entry name" value="STAGE 0 SPORULATION PROTEIN A HOMOLOG"/>
    <property type="match status" value="1"/>
</dbReference>
<evidence type="ECO:0000313" key="6">
    <source>
        <dbReference type="Proteomes" id="UP000626148"/>
    </source>
</evidence>
<dbReference type="EMBL" id="BMXR01000002">
    <property type="protein sequence ID" value="GGX44711.1"/>
    <property type="molecule type" value="Genomic_DNA"/>
</dbReference>
<dbReference type="SMART" id="SM00448">
    <property type="entry name" value="REC"/>
    <property type="match status" value="1"/>
</dbReference>
<protein>
    <submittedName>
        <fullName evidence="5">Positive alginate biosynthesis regulatory protein</fullName>
    </submittedName>
</protein>
<evidence type="ECO:0000256" key="1">
    <source>
        <dbReference type="ARBA" id="ARBA00023012"/>
    </source>
</evidence>
<evidence type="ECO:0000256" key="2">
    <source>
        <dbReference type="PROSITE-ProRule" id="PRU00169"/>
    </source>
</evidence>
<evidence type="ECO:0000259" key="4">
    <source>
        <dbReference type="PROSITE" id="PS50930"/>
    </source>
</evidence>
<sequence length="239" mass="27357">MKVLVVDDEPLARERLMRLLESEDTVTQCFSAANGQEALTRMTTDPVDLVLLDIRMPGISGLEVSERMMEATQPPAIVFCTAYDDYALDAFRVQAVSYLLKPVKREDLNRVLRQAGQLNRAQLNALGDQDAGPVLTLQTGRGKERIPLTDLYYFRADQKYVTALCRQGERLCDLSLKQLEERWPDHLVRVHRNTLVPKQRLEKLSRDSEGGFWLRLRGLEESLPVSRRFARELKPLFEG</sequence>
<reference evidence="5" key="1">
    <citation type="journal article" date="2014" name="Int. J. Syst. Evol. Microbiol.">
        <title>Complete genome sequence of Corynebacterium casei LMG S-19264T (=DSM 44701T), isolated from a smear-ripened cheese.</title>
        <authorList>
            <consortium name="US DOE Joint Genome Institute (JGI-PGF)"/>
            <person name="Walter F."/>
            <person name="Albersmeier A."/>
            <person name="Kalinowski J."/>
            <person name="Ruckert C."/>
        </authorList>
    </citation>
    <scope>NUCLEOTIDE SEQUENCE</scope>
    <source>
        <strain evidence="5">KCTC 22169</strain>
    </source>
</reference>
<dbReference type="GO" id="GO:0003677">
    <property type="term" value="F:DNA binding"/>
    <property type="evidence" value="ECO:0007669"/>
    <property type="project" value="InterPro"/>
</dbReference>
<dbReference type="GO" id="GO:0000156">
    <property type="term" value="F:phosphorelay response regulator activity"/>
    <property type="evidence" value="ECO:0007669"/>
    <property type="project" value="InterPro"/>
</dbReference>
<dbReference type="Pfam" id="PF00072">
    <property type="entry name" value="Response_reg"/>
    <property type="match status" value="1"/>
</dbReference>